<feature type="binding site" description="axial binding residue" evidence="7">
    <location>
        <position position="498"/>
    </location>
    <ligand>
        <name>heme</name>
        <dbReference type="ChEBI" id="CHEBI:30413"/>
    </ligand>
    <ligandPart>
        <name>Fe</name>
        <dbReference type="ChEBI" id="CHEBI:18248"/>
    </ligandPart>
</feature>
<proteinExistence type="inferred from homology"/>
<evidence type="ECO:0000256" key="6">
    <source>
        <dbReference type="ARBA" id="ARBA00023033"/>
    </source>
</evidence>
<dbReference type="InterPro" id="IPR017972">
    <property type="entry name" value="Cyt_P450_CS"/>
</dbReference>
<evidence type="ECO:0000313" key="10">
    <source>
        <dbReference type="EMBL" id="CAD9332995.1"/>
    </source>
</evidence>
<accession>A0A7S2EF90</accession>
<dbReference type="InterPro" id="IPR050196">
    <property type="entry name" value="Cytochrome_P450_Monoox"/>
</dbReference>
<evidence type="ECO:0000256" key="3">
    <source>
        <dbReference type="ARBA" id="ARBA00022723"/>
    </source>
</evidence>
<evidence type="ECO:0000256" key="5">
    <source>
        <dbReference type="ARBA" id="ARBA00023004"/>
    </source>
</evidence>
<dbReference type="AlphaFoldDB" id="A0A7S2EF90"/>
<name>A0A7S2EF90_9STRA</name>
<dbReference type="PRINTS" id="PR00463">
    <property type="entry name" value="EP450I"/>
</dbReference>
<keyword evidence="5 7" id="KW-0408">Iron</keyword>
<dbReference type="EMBL" id="HBGN01019767">
    <property type="protein sequence ID" value="CAD9332995.1"/>
    <property type="molecule type" value="Transcribed_RNA"/>
</dbReference>
<dbReference type="PRINTS" id="PR00385">
    <property type="entry name" value="P450"/>
</dbReference>
<dbReference type="InterPro" id="IPR036396">
    <property type="entry name" value="Cyt_P450_sf"/>
</dbReference>
<dbReference type="GO" id="GO:0004497">
    <property type="term" value="F:monooxygenase activity"/>
    <property type="evidence" value="ECO:0007669"/>
    <property type="project" value="UniProtKB-KW"/>
</dbReference>
<dbReference type="PANTHER" id="PTHR24291">
    <property type="entry name" value="CYTOCHROME P450 FAMILY 4"/>
    <property type="match status" value="1"/>
</dbReference>
<dbReference type="GO" id="GO:0020037">
    <property type="term" value="F:heme binding"/>
    <property type="evidence" value="ECO:0007669"/>
    <property type="project" value="InterPro"/>
</dbReference>
<evidence type="ECO:0000256" key="9">
    <source>
        <dbReference type="SAM" id="MobiDB-lite"/>
    </source>
</evidence>
<organism evidence="10">
    <name type="scientific">Ditylum brightwellii</name>
    <dbReference type="NCBI Taxonomy" id="49249"/>
    <lineage>
        <taxon>Eukaryota</taxon>
        <taxon>Sar</taxon>
        <taxon>Stramenopiles</taxon>
        <taxon>Ochrophyta</taxon>
        <taxon>Bacillariophyta</taxon>
        <taxon>Mediophyceae</taxon>
        <taxon>Lithodesmiophycidae</taxon>
        <taxon>Lithodesmiales</taxon>
        <taxon>Lithodesmiaceae</taxon>
        <taxon>Ditylum</taxon>
    </lineage>
</organism>
<feature type="region of interest" description="Disordered" evidence="9">
    <location>
        <begin position="446"/>
        <end position="466"/>
    </location>
</feature>
<dbReference type="Gene3D" id="1.10.630.10">
    <property type="entry name" value="Cytochrome P450"/>
    <property type="match status" value="1"/>
</dbReference>
<evidence type="ECO:0000256" key="7">
    <source>
        <dbReference type="PIRSR" id="PIRSR602401-1"/>
    </source>
</evidence>
<keyword evidence="4 8" id="KW-0560">Oxidoreductase</keyword>
<dbReference type="GO" id="GO:0005506">
    <property type="term" value="F:iron ion binding"/>
    <property type="evidence" value="ECO:0007669"/>
    <property type="project" value="InterPro"/>
</dbReference>
<keyword evidence="2 7" id="KW-0349">Heme</keyword>
<evidence type="ECO:0000256" key="1">
    <source>
        <dbReference type="ARBA" id="ARBA00010617"/>
    </source>
</evidence>
<evidence type="ECO:0000256" key="2">
    <source>
        <dbReference type="ARBA" id="ARBA00022617"/>
    </source>
</evidence>
<evidence type="ECO:0000256" key="4">
    <source>
        <dbReference type="ARBA" id="ARBA00023002"/>
    </source>
</evidence>
<comment type="cofactor">
    <cofactor evidence="7">
        <name>heme</name>
        <dbReference type="ChEBI" id="CHEBI:30413"/>
    </cofactor>
</comment>
<comment type="similarity">
    <text evidence="1 8">Belongs to the cytochrome P450 family.</text>
</comment>
<reference evidence="10" key="1">
    <citation type="submission" date="2021-01" db="EMBL/GenBank/DDBJ databases">
        <authorList>
            <person name="Corre E."/>
            <person name="Pelletier E."/>
            <person name="Niang G."/>
            <person name="Scheremetjew M."/>
            <person name="Finn R."/>
            <person name="Kale V."/>
            <person name="Holt S."/>
            <person name="Cochrane G."/>
            <person name="Meng A."/>
            <person name="Brown T."/>
            <person name="Cohen L."/>
        </authorList>
    </citation>
    <scope>NUCLEOTIDE SEQUENCE</scope>
    <source>
        <strain evidence="10">Pop2</strain>
    </source>
</reference>
<sequence>MVLSMLLALLALVTIGFAAFLLYLKRKHSKSPLPGLPTPPNPQWLIGHMEDRTIPLDESLKKICLQHANASGVTAMWYFDTSCATVIRYQDARAILQSTPARMNMPGLVKKQLQMLTGPNNILLLEGKEWKYHRTAIMKALNRETLEKSHVISVEAAFQLCDALEERIQSSLGDKIEVELYSLLQLLTMDIFGLAGFDFAFHNSRNLQWHPVAAKFQFMKDEYERRMNNPMTGYFFGLPTKHNRDHAQANKMVRSFIEGIVEERSAQKELGGDFLGNLLRAREDLKEASSSKMDGKSHDSIEDTMTDVILTLLFAGQDTTALAITYAILEIARNPRVNKSIQEEINLVWKTQEEGNEEGNTSLPDPAALVYCSAVITEALRLYPSLPGFVRTLTKPVKVGEGSEEYTLPIDTYTYIPFWLIHRDERNFERATDFLPERWVKKNSEGKWEERDAAKGKKQSDQQAVSDEKKVCDADSVVQVGAGNKNAFFAFSTGGRSCAGEKFAKLETVLVLASILKKLDFSWKEGWDLKVMHASTGQKPSDMVPIMVSVR</sequence>
<dbReference type="SUPFAM" id="SSF48264">
    <property type="entry name" value="Cytochrome P450"/>
    <property type="match status" value="1"/>
</dbReference>
<dbReference type="PANTHER" id="PTHR24291:SF50">
    <property type="entry name" value="BIFUNCTIONAL ALBAFLAVENONE MONOOXYGENASE_TERPENE SYNTHASE"/>
    <property type="match status" value="1"/>
</dbReference>
<dbReference type="Pfam" id="PF00067">
    <property type="entry name" value="p450"/>
    <property type="match status" value="1"/>
</dbReference>
<keyword evidence="6 8" id="KW-0503">Monooxygenase</keyword>
<evidence type="ECO:0008006" key="11">
    <source>
        <dbReference type="Google" id="ProtNLM"/>
    </source>
</evidence>
<evidence type="ECO:0000256" key="8">
    <source>
        <dbReference type="RuleBase" id="RU000461"/>
    </source>
</evidence>
<gene>
    <name evidence="10" type="ORF">DBRI1063_LOCUS12592</name>
</gene>
<dbReference type="CDD" id="cd00302">
    <property type="entry name" value="cytochrome_P450"/>
    <property type="match status" value="1"/>
</dbReference>
<dbReference type="PROSITE" id="PS00086">
    <property type="entry name" value="CYTOCHROME_P450"/>
    <property type="match status" value="1"/>
</dbReference>
<dbReference type="InterPro" id="IPR002401">
    <property type="entry name" value="Cyt_P450_E_grp-I"/>
</dbReference>
<dbReference type="InterPro" id="IPR001128">
    <property type="entry name" value="Cyt_P450"/>
</dbReference>
<dbReference type="GO" id="GO:0016705">
    <property type="term" value="F:oxidoreductase activity, acting on paired donors, with incorporation or reduction of molecular oxygen"/>
    <property type="evidence" value="ECO:0007669"/>
    <property type="project" value="InterPro"/>
</dbReference>
<protein>
    <recommendedName>
        <fullName evidence="11">Cytochrome P450</fullName>
    </recommendedName>
</protein>
<keyword evidence="3 7" id="KW-0479">Metal-binding</keyword>